<dbReference type="PANTHER" id="PTHR43606:SF2">
    <property type="entry name" value="ALKALINE PHOSPHATASE FAMILY PROTEIN (AFU_ORTHOLOGUE AFUA_5G03860)"/>
    <property type="match status" value="1"/>
</dbReference>
<accession>A0A219B401</accession>
<dbReference type="Pfam" id="PF09423">
    <property type="entry name" value="PhoD"/>
    <property type="match status" value="1"/>
</dbReference>
<dbReference type="InterPro" id="IPR006311">
    <property type="entry name" value="TAT_signal"/>
</dbReference>
<name>A0A219B401_9SPHN</name>
<dbReference type="Pfam" id="PF16655">
    <property type="entry name" value="PhoD_N"/>
    <property type="match status" value="1"/>
</dbReference>
<evidence type="ECO:0000313" key="5">
    <source>
        <dbReference type="Proteomes" id="UP000198462"/>
    </source>
</evidence>
<dbReference type="PROSITE" id="PS51318">
    <property type="entry name" value="TAT"/>
    <property type="match status" value="1"/>
</dbReference>
<evidence type="ECO:0000259" key="2">
    <source>
        <dbReference type="Pfam" id="PF09423"/>
    </source>
</evidence>
<dbReference type="AlphaFoldDB" id="A0A219B401"/>
<dbReference type="InterPro" id="IPR052900">
    <property type="entry name" value="Phospholipid_Metab_Enz"/>
</dbReference>
<protein>
    <submittedName>
        <fullName evidence="4">Alkaline phosphatase</fullName>
    </submittedName>
</protein>
<dbReference type="InterPro" id="IPR029052">
    <property type="entry name" value="Metallo-depent_PP-like"/>
</dbReference>
<feature type="chain" id="PRO_5012758761" evidence="1">
    <location>
        <begin position="30"/>
        <end position="542"/>
    </location>
</feature>
<dbReference type="InterPro" id="IPR018946">
    <property type="entry name" value="PhoD-like_MPP"/>
</dbReference>
<dbReference type="RefSeq" id="WP_172406192.1">
    <property type="nucleotide sequence ID" value="NZ_NFZT01000001.1"/>
</dbReference>
<feature type="domain" description="Phospholipase D N-terminal" evidence="3">
    <location>
        <begin position="38"/>
        <end position="126"/>
    </location>
</feature>
<feature type="domain" description="PhoD-like phosphatase metallophosphatase" evidence="2">
    <location>
        <begin position="137"/>
        <end position="510"/>
    </location>
</feature>
<dbReference type="SUPFAM" id="SSF56300">
    <property type="entry name" value="Metallo-dependent phosphatases"/>
    <property type="match status" value="1"/>
</dbReference>
<organism evidence="4 5">
    <name type="scientific">Pacificimonas flava</name>
    <dbReference type="NCBI Taxonomy" id="1234595"/>
    <lineage>
        <taxon>Bacteria</taxon>
        <taxon>Pseudomonadati</taxon>
        <taxon>Pseudomonadota</taxon>
        <taxon>Alphaproteobacteria</taxon>
        <taxon>Sphingomonadales</taxon>
        <taxon>Sphingosinicellaceae</taxon>
        <taxon>Pacificimonas</taxon>
    </lineage>
</organism>
<sequence length="542" mass="58647">MTIAIRRRHFLAASLGGAAALALPAQVRAATMGRGFTHAVASGEPGPNSVMLWTRYAAPASETELSWQVAEDAEFGRIVGEGSCAASEATGHCAKAAVTGLSPATWYFYRFRAPNGDLSPVGRTRTLPAEGLSPFAMAVFSCSNLPFGYFNAYAHAARRNDIHLAVHLGDYIYEYPAGRYPSEEEVVGGREVDPETEIVSLSDYHTRYSLYRSDPDLQRLHQIVPMISIWDDHEIANDAWMHGAENHQPESEGDWEQRKAAALAAYRHWLPMSDEPYKAYEIGDLATLFRLDTRLIGRDEQIDPARILAEAGSMEAGIARLRNQVWSDPARQLLGAQQEAWLAKGLAASAAAKRWQVLAQQVVMGSAYTPVQTTEWIDPASPPMVMQRVQGALALAQVGIPANLDAWGGYPAARSRLLSAAQQADANLIVLAGDSHNAWAFNLAEDGSPAGVEFGVQSVTSPGFEAYFTRTDPQVVAGALMESSPELAWCNTSRRGYGVVSLGAEEARGDYIFVDTIKERSGAAATAKSFTVAQGRKTLAEA</sequence>
<dbReference type="CDD" id="cd07389">
    <property type="entry name" value="MPP_PhoD"/>
    <property type="match status" value="1"/>
</dbReference>
<gene>
    <name evidence="4" type="ORF">B5C34_06225</name>
</gene>
<dbReference type="InterPro" id="IPR032093">
    <property type="entry name" value="PhoD_N"/>
</dbReference>
<dbReference type="Proteomes" id="UP000198462">
    <property type="component" value="Unassembled WGS sequence"/>
</dbReference>
<dbReference type="Gene3D" id="3.60.21.70">
    <property type="entry name" value="PhoD-like phosphatase"/>
    <property type="match status" value="1"/>
</dbReference>
<evidence type="ECO:0000256" key="1">
    <source>
        <dbReference type="SAM" id="SignalP"/>
    </source>
</evidence>
<evidence type="ECO:0000313" key="4">
    <source>
        <dbReference type="EMBL" id="OWV33100.1"/>
    </source>
</evidence>
<dbReference type="PANTHER" id="PTHR43606">
    <property type="entry name" value="PHOSPHATASE, PUTATIVE (AFU_ORTHOLOGUE AFUA_6G08710)-RELATED"/>
    <property type="match status" value="1"/>
</dbReference>
<keyword evidence="5" id="KW-1185">Reference proteome</keyword>
<dbReference type="EMBL" id="NFZT01000001">
    <property type="protein sequence ID" value="OWV33100.1"/>
    <property type="molecule type" value="Genomic_DNA"/>
</dbReference>
<reference evidence="5" key="1">
    <citation type="submission" date="2017-05" db="EMBL/GenBank/DDBJ databases">
        <authorList>
            <person name="Lin X."/>
        </authorList>
    </citation>
    <scope>NUCLEOTIDE SEQUENCE [LARGE SCALE GENOMIC DNA]</scope>
    <source>
        <strain evidence="5">JLT2012</strain>
    </source>
</reference>
<comment type="caution">
    <text evidence="4">The sequence shown here is derived from an EMBL/GenBank/DDBJ whole genome shotgun (WGS) entry which is preliminary data.</text>
</comment>
<proteinExistence type="predicted"/>
<feature type="signal peptide" evidence="1">
    <location>
        <begin position="1"/>
        <end position="29"/>
    </location>
</feature>
<dbReference type="InterPro" id="IPR038607">
    <property type="entry name" value="PhoD-like_sf"/>
</dbReference>
<evidence type="ECO:0000259" key="3">
    <source>
        <dbReference type="Pfam" id="PF16655"/>
    </source>
</evidence>
<dbReference type="Gene3D" id="2.60.40.380">
    <property type="entry name" value="Purple acid phosphatase-like, N-terminal"/>
    <property type="match status" value="1"/>
</dbReference>
<keyword evidence="1" id="KW-0732">Signal</keyword>